<dbReference type="FunFam" id="2.40.100.10:FF:000018">
    <property type="entry name" value="Peptidyl-prolyl cis-trans isomerase-like 2"/>
    <property type="match status" value="1"/>
</dbReference>
<feature type="domain" description="PPIase cyclophilin-type" evidence="3">
    <location>
        <begin position="291"/>
        <end position="442"/>
    </location>
</feature>
<dbReference type="PANTHER" id="PTHR45625">
    <property type="entry name" value="PEPTIDYL-PROLYL CIS-TRANS ISOMERASE-RELATED"/>
    <property type="match status" value="1"/>
</dbReference>
<feature type="region of interest" description="Disordered" evidence="2">
    <location>
        <begin position="500"/>
        <end position="522"/>
    </location>
</feature>
<dbReference type="PANTHER" id="PTHR45625:SF1">
    <property type="entry name" value="RING-TYPE E3 UBIQUITIN-PROTEIN LIGASE PPIL2"/>
    <property type="match status" value="1"/>
</dbReference>
<reference evidence="4" key="1">
    <citation type="submission" date="2022-01" db="EMBL/GenBank/DDBJ databases">
        <authorList>
            <person name="King R."/>
        </authorList>
    </citation>
    <scope>NUCLEOTIDE SEQUENCE</scope>
</reference>
<dbReference type="PRINTS" id="PR00153">
    <property type="entry name" value="CSAPPISMRASE"/>
</dbReference>
<dbReference type="Pfam" id="PF00160">
    <property type="entry name" value="Pro_isomerase"/>
    <property type="match status" value="1"/>
</dbReference>
<dbReference type="InterPro" id="IPR020892">
    <property type="entry name" value="Cyclophilin-type_PPIase_CS"/>
</dbReference>
<dbReference type="GO" id="GO:0061630">
    <property type="term" value="F:ubiquitin protein ligase activity"/>
    <property type="evidence" value="ECO:0007669"/>
    <property type="project" value="TreeGrafter"/>
</dbReference>
<dbReference type="GO" id="GO:0006457">
    <property type="term" value="P:protein folding"/>
    <property type="evidence" value="ECO:0007669"/>
    <property type="project" value="InterPro"/>
</dbReference>
<dbReference type="InterPro" id="IPR044666">
    <property type="entry name" value="Cyclophilin_A-like"/>
</dbReference>
<dbReference type="GO" id="GO:0003755">
    <property type="term" value="F:peptidyl-prolyl cis-trans isomerase activity"/>
    <property type="evidence" value="ECO:0007669"/>
    <property type="project" value="InterPro"/>
</dbReference>
<dbReference type="SUPFAM" id="SSF50891">
    <property type="entry name" value="Cyclophilin-like"/>
    <property type="match status" value="1"/>
</dbReference>
<organism evidence="4 5">
    <name type="scientific">Chironomus riparius</name>
    <dbReference type="NCBI Taxonomy" id="315576"/>
    <lineage>
        <taxon>Eukaryota</taxon>
        <taxon>Metazoa</taxon>
        <taxon>Ecdysozoa</taxon>
        <taxon>Arthropoda</taxon>
        <taxon>Hexapoda</taxon>
        <taxon>Insecta</taxon>
        <taxon>Pterygota</taxon>
        <taxon>Neoptera</taxon>
        <taxon>Endopterygota</taxon>
        <taxon>Diptera</taxon>
        <taxon>Nematocera</taxon>
        <taxon>Chironomoidea</taxon>
        <taxon>Chironomidae</taxon>
        <taxon>Chironominae</taxon>
        <taxon>Chironomus</taxon>
    </lineage>
</organism>
<keyword evidence="1" id="KW-0175">Coiled coil</keyword>
<feature type="compositionally biased region" description="Polar residues" evidence="2">
    <location>
        <begin position="502"/>
        <end position="512"/>
    </location>
</feature>
<dbReference type="EMBL" id="OU895877">
    <property type="protein sequence ID" value="CAG9800900.1"/>
    <property type="molecule type" value="Genomic_DNA"/>
</dbReference>
<dbReference type="GO" id="GO:0000209">
    <property type="term" value="P:protein polyubiquitination"/>
    <property type="evidence" value="ECO:0007669"/>
    <property type="project" value="TreeGrafter"/>
</dbReference>
<dbReference type="OrthoDB" id="30774at2759"/>
<dbReference type="Proteomes" id="UP001153620">
    <property type="component" value="Chromosome 1"/>
</dbReference>
<keyword evidence="5" id="KW-1185">Reference proteome</keyword>
<evidence type="ECO:0000256" key="2">
    <source>
        <dbReference type="SAM" id="MobiDB-lite"/>
    </source>
</evidence>
<evidence type="ECO:0000313" key="5">
    <source>
        <dbReference type="Proteomes" id="UP001153620"/>
    </source>
</evidence>
<dbReference type="InterPro" id="IPR029000">
    <property type="entry name" value="Cyclophilin-like_dom_sf"/>
</dbReference>
<dbReference type="PROSITE" id="PS50072">
    <property type="entry name" value="CSA_PPIASE_2"/>
    <property type="match status" value="1"/>
</dbReference>
<evidence type="ECO:0000259" key="3">
    <source>
        <dbReference type="PROSITE" id="PS50072"/>
    </source>
</evidence>
<gene>
    <name evidence="4" type="ORF">CHIRRI_LOCUS3837</name>
</gene>
<reference evidence="4" key="2">
    <citation type="submission" date="2022-10" db="EMBL/GenBank/DDBJ databases">
        <authorList>
            <consortium name="ENA_rothamsted_submissions"/>
            <consortium name="culmorum"/>
            <person name="King R."/>
        </authorList>
    </citation>
    <scope>NUCLEOTIDE SEQUENCE</scope>
</reference>
<evidence type="ECO:0000256" key="1">
    <source>
        <dbReference type="SAM" id="Coils"/>
    </source>
</evidence>
<dbReference type="InterPro" id="IPR002130">
    <property type="entry name" value="Cyclophilin-type_PPIase_dom"/>
</dbReference>
<dbReference type="GO" id="GO:0071013">
    <property type="term" value="C:catalytic step 2 spliceosome"/>
    <property type="evidence" value="ECO:0007669"/>
    <property type="project" value="TreeGrafter"/>
</dbReference>
<dbReference type="Gene3D" id="2.40.100.10">
    <property type="entry name" value="Cyclophilin-like"/>
    <property type="match status" value="1"/>
</dbReference>
<dbReference type="CDD" id="cd01923">
    <property type="entry name" value="cyclophilin_RING"/>
    <property type="match status" value="1"/>
</dbReference>
<dbReference type="Gene3D" id="3.30.40.10">
    <property type="entry name" value="Zinc/RING finger domain, C3HC4 (zinc finger)"/>
    <property type="match status" value="1"/>
</dbReference>
<dbReference type="AlphaFoldDB" id="A0A9N9RQ51"/>
<dbReference type="Pfam" id="PF04641">
    <property type="entry name" value="Rtf2"/>
    <property type="match status" value="1"/>
</dbReference>
<dbReference type="InterPro" id="IPR013083">
    <property type="entry name" value="Znf_RING/FYVE/PHD"/>
</dbReference>
<dbReference type="SUPFAM" id="SSF57850">
    <property type="entry name" value="RING/U-box"/>
    <property type="match status" value="1"/>
</dbReference>
<evidence type="ECO:0000313" key="4">
    <source>
        <dbReference type="EMBL" id="CAG9800900.1"/>
    </source>
</evidence>
<protein>
    <recommendedName>
        <fullName evidence="3">PPIase cyclophilin-type domain-containing protein</fullName>
    </recommendedName>
</protein>
<sequence length="539" mass="62243">MGKKQHQKDKMYLTYTEWGTLFGGKKAENLENEHIKFKRLPFDHCCLSQIPFEIPYADEHGNVFELEPIAKFVKQFKKNPVTGEPLDVKKGLTKLTFANNTNDDSEEMARFQCPALFKPFTKNSHVVYIKTTGNVFSYEAVEQLNIKTKNWKDLINDEPFTRKDIITIQDPTRLEKFDISKFFYIKNNLRVESEEERLMRLDPKQRLQKMTTETREILDELESTYKEKKQTKDDEIKRPDKFNAAYYSTGRVAASFTSTVMEPTSRNDADVLADDIVRYERVKKKGYVRLNTNFGPLNIELFCNDVPKTCENFLKHCKNGYFNGTKFHRSIRNFMIQGGDPTSKHGKAGKGGTSIWNNKFEDEFKPGLSHNFRGIVSMANSGPNTNGSQFFITYRSCKHLDGKHVIFGKLVGGGESLNDMEKVEVDKFDYPIEDIIIQSCTVFVDPYEEVDQELEELRRVEAEKIQKEKDELMAAKKKKQQKSTALKVYREGVGKYLAKPATKTSLPSTSSEPPAKKKKDTTYDFNFNNCTRRVVNLQK</sequence>
<accession>A0A9N9RQ51</accession>
<dbReference type="PROSITE" id="PS00170">
    <property type="entry name" value="CSA_PPIASE_1"/>
    <property type="match status" value="1"/>
</dbReference>
<feature type="coiled-coil region" evidence="1">
    <location>
        <begin position="204"/>
        <end position="238"/>
    </location>
</feature>
<name>A0A9N9RQ51_9DIPT</name>
<proteinExistence type="predicted"/>
<feature type="coiled-coil region" evidence="1">
    <location>
        <begin position="447"/>
        <end position="485"/>
    </location>
</feature>